<organism evidence="3 4">
    <name type="scientific">Batillaria attramentaria</name>
    <dbReference type="NCBI Taxonomy" id="370345"/>
    <lineage>
        <taxon>Eukaryota</taxon>
        <taxon>Metazoa</taxon>
        <taxon>Spiralia</taxon>
        <taxon>Lophotrochozoa</taxon>
        <taxon>Mollusca</taxon>
        <taxon>Gastropoda</taxon>
        <taxon>Caenogastropoda</taxon>
        <taxon>Sorbeoconcha</taxon>
        <taxon>Cerithioidea</taxon>
        <taxon>Batillariidae</taxon>
        <taxon>Batillaria</taxon>
    </lineage>
</organism>
<dbReference type="Pfam" id="PF15813">
    <property type="entry name" value="DUF4708"/>
    <property type="match status" value="1"/>
</dbReference>
<dbReference type="InterPro" id="IPR031643">
    <property type="entry name" value="DUF4708"/>
</dbReference>
<sequence>MLDKLQLEPILLFASKPDLDELCTVTVRVDQRSTGVSPTQPRVLKCRETIFTEPGVMASPSPDFFDCFNVVMPQSLYKTGRLQTRMKNNQLQVSSAFRATPSVYQACLHYTMLARLAPLWNKAGDWLIQGRDFLGHTGCASAIKFDLVANTQELYISLADLNLSPLEVQSLLYNASRQAGEVAVPGFWCHVLPSMKKGRLCSVSLSIPADSPFTSYRDLKRHWKNTYGYRLPETDDDIFYGQISFWATGGKQFTYPSVCLRAGPIQPVPRVEPRPILSAFLQDLHVKLPSVCGQPVKFQPQLRHTCAALYPASQYGTEEQRHPTQTRNPVLAETGDTRAGPTDPSQAVQSVSTYHAVNKPHVQGSSSTDSQVGERFVTKTRLYESTAPRLTKRLPVVTTGTGAKSAAPSPVQVVTAGKEATCPALSPVHVVTAGKGATFAALSPVYARPVDSQVSSTVNKPDPPRLVPVFKPRGSSSKKKTVNDDDPCKPNAGNSTKIIPTFTPEVGQVVILRQHQADIVQSSAENTIRAE</sequence>
<evidence type="ECO:0000256" key="1">
    <source>
        <dbReference type="SAM" id="MobiDB-lite"/>
    </source>
</evidence>
<feature type="region of interest" description="Disordered" evidence="1">
    <location>
        <begin position="453"/>
        <end position="499"/>
    </location>
</feature>
<evidence type="ECO:0000313" key="3">
    <source>
        <dbReference type="EMBL" id="KAK7500197.1"/>
    </source>
</evidence>
<keyword evidence="4" id="KW-1185">Reference proteome</keyword>
<name>A0ABD0LLI1_9CAEN</name>
<dbReference type="Proteomes" id="UP001519460">
    <property type="component" value="Unassembled WGS sequence"/>
</dbReference>
<dbReference type="PANTHER" id="PTHR28495:SF1">
    <property type="entry name" value="GENE, 17266-RELATED"/>
    <property type="match status" value="1"/>
</dbReference>
<dbReference type="AlphaFoldDB" id="A0ABD0LLI1"/>
<evidence type="ECO:0000313" key="4">
    <source>
        <dbReference type="Proteomes" id="UP001519460"/>
    </source>
</evidence>
<dbReference type="PANTHER" id="PTHR28495">
    <property type="entry name" value="HYPOTHETICAL PROTEIN LOC100359752"/>
    <property type="match status" value="1"/>
</dbReference>
<protein>
    <recommendedName>
        <fullName evidence="2">DUF4708 domain-containing protein</fullName>
    </recommendedName>
</protein>
<proteinExistence type="predicted"/>
<reference evidence="3 4" key="1">
    <citation type="journal article" date="2023" name="Sci. Data">
        <title>Genome assembly of the Korean intertidal mud-creeper Batillaria attramentaria.</title>
        <authorList>
            <person name="Patra A.K."/>
            <person name="Ho P.T."/>
            <person name="Jun S."/>
            <person name="Lee S.J."/>
            <person name="Kim Y."/>
            <person name="Won Y.J."/>
        </authorList>
    </citation>
    <scope>NUCLEOTIDE SEQUENCE [LARGE SCALE GENOMIC DNA]</scope>
    <source>
        <strain evidence="3">Wonlab-2016</strain>
    </source>
</reference>
<dbReference type="EMBL" id="JACVVK020000038">
    <property type="protein sequence ID" value="KAK7500197.1"/>
    <property type="molecule type" value="Genomic_DNA"/>
</dbReference>
<feature type="region of interest" description="Disordered" evidence="1">
    <location>
        <begin position="316"/>
        <end position="347"/>
    </location>
</feature>
<comment type="caution">
    <text evidence="3">The sequence shown here is derived from an EMBL/GenBank/DDBJ whole genome shotgun (WGS) entry which is preliminary data.</text>
</comment>
<feature type="domain" description="DUF4708" evidence="2">
    <location>
        <begin position="11"/>
        <end position="269"/>
    </location>
</feature>
<evidence type="ECO:0000259" key="2">
    <source>
        <dbReference type="Pfam" id="PF15813"/>
    </source>
</evidence>
<accession>A0ABD0LLI1</accession>
<gene>
    <name evidence="3" type="ORF">BaRGS_00008420</name>
</gene>